<evidence type="ECO:0000256" key="3">
    <source>
        <dbReference type="ARBA" id="ARBA00022722"/>
    </source>
</evidence>
<dbReference type="EMBL" id="JOKH01000004">
    <property type="protein sequence ID" value="KEQ16887.1"/>
    <property type="molecule type" value="Genomic_DNA"/>
</dbReference>
<dbReference type="NCBIfam" id="NF002140">
    <property type="entry name" value="PRK00977.1-4"/>
    <property type="match status" value="1"/>
</dbReference>
<dbReference type="RefSeq" id="WP_034839128.1">
    <property type="nucleotide sequence ID" value="NZ_JOKH01000004.1"/>
</dbReference>
<dbReference type="HAMAP" id="MF_00337">
    <property type="entry name" value="Exonuc_7_S"/>
    <property type="match status" value="1"/>
</dbReference>
<dbReference type="InterPro" id="IPR003761">
    <property type="entry name" value="Exonuc_VII_S"/>
</dbReference>
<dbReference type="Pfam" id="PF02609">
    <property type="entry name" value="Exonuc_VII_S"/>
    <property type="match status" value="1"/>
</dbReference>
<comment type="catalytic activity">
    <reaction evidence="6">
        <text>Exonucleolytic cleavage in either 5'- to 3'- or 3'- to 5'-direction to yield nucleoside 5'-phosphates.</text>
        <dbReference type="EC" id="3.1.11.6"/>
    </reaction>
</comment>
<dbReference type="GO" id="GO:0005829">
    <property type="term" value="C:cytosol"/>
    <property type="evidence" value="ECO:0007669"/>
    <property type="project" value="TreeGrafter"/>
</dbReference>
<dbReference type="NCBIfam" id="TIGR01280">
    <property type="entry name" value="xseB"/>
    <property type="match status" value="1"/>
</dbReference>
<keyword evidence="9" id="KW-1185">Reference proteome</keyword>
<reference evidence="8 9" key="1">
    <citation type="submission" date="2014-06" db="EMBL/GenBank/DDBJ databases">
        <title>Whole Genome Sequences of Three Symbiotic Endozoicomonas Bacteria.</title>
        <authorList>
            <person name="Neave M.J."/>
            <person name="Apprill A."/>
            <person name="Voolstra C.R."/>
        </authorList>
    </citation>
    <scope>NUCLEOTIDE SEQUENCE [LARGE SCALE GENOMIC DNA]</scope>
    <source>
        <strain evidence="8 9">DSM 25634</strain>
    </source>
</reference>
<protein>
    <recommendedName>
        <fullName evidence="6">Exodeoxyribonuclease 7 small subunit</fullName>
        <ecNumber evidence="6">3.1.11.6</ecNumber>
    </recommendedName>
    <alternativeName>
        <fullName evidence="6">Exodeoxyribonuclease VII small subunit</fullName>
        <shortName evidence="6">Exonuclease VII small subunit</shortName>
    </alternativeName>
</protein>
<evidence type="ECO:0000313" key="9">
    <source>
        <dbReference type="Proteomes" id="UP000028073"/>
    </source>
</evidence>
<keyword evidence="5 6" id="KW-0269">Exonuclease</keyword>
<dbReference type="STRING" id="1137799.GZ78_19735"/>
<dbReference type="PANTHER" id="PTHR34137">
    <property type="entry name" value="EXODEOXYRIBONUCLEASE 7 SMALL SUBUNIT"/>
    <property type="match status" value="1"/>
</dbReference>
<evidence type="ECO:0000256" key="4">
    <source>
        <dbReference type="ARBA" id="ARBA00022801"/>
    </source>
</evidence>
<comment type="function">
    <text evidence="6">Bidirectionally degrades single-stranded DNA into large acid-insoluble oligonucleotides, which are then degraded further into small acid-soluble oligonucleotides.</text>
</comment>
<sequence length="80" mass="9088">MPEKKQGFAFEQSLSDLDTLVQKLESGDMSLEESLKAFEQGVKLTRECQKALTEAEQRVQQLLENQGQLETRPFDPTEGE</sequence>
<organism evidence="8 9">
    <name type="scientific">Endozoicomonas numazuensis</name>
    <dbReference type="NCBI Taxonomy" id="1137799"/>
    <lineage>
        <taxon>Bacteria</taxon>
        <taxon>Pseudomonadati</taxon>
        <taxon>Pseudomonadota</taxon>
        <taxon>Gammaproteobacteria</taxon>
        <taxon>Oceanospirillales</taxon>
        <taxon>Endozoicomonadaceae</taxon>
        <taxon>Endozoicomonas</taxon>
    </lineage>
</organism>
<comment type="similarity">
    <text evidence="1 6">Belongs to the XseB family.</text>
</comment>
<evidence type="ECO:0000256" key="2">
    <source>
        <dbReference type="ARBA" id="ARBA00022490"/>
    </source>
</evidence>
<dbReference type="SUPFAM" id="SSF116842">
    <property type="entry name" value="XseB-like"/>
    <property type="match status" value="1"/>
</dbReference>
<dbReference type="GO" id="GO:0008855">
    <property type="term" value="F:exodeoxyribonuclease VII activity"/>
    <property type="evidence" value="ECO:0007669"/>
    <property type="project" value="UniProtKB-UniRule"/>
</dbReference>
<evidence type="ECO:0000256" key="7">
    <source>
        <dbReference type="SAM" id="Coils"/>
    </source>
</evidence>
<gene>
    <name evidence="6" type="primary">xseB</name>
    <name evidence="8" type="ORF">GZ78_19735</name>
</gene>
<dbReference type="EC" id="3.1.11.6" evidence="6"/>
<keyword evidence="2 6" id="KW-0963">Cytoplasm</keyword>
<dbReference type="PIRSF" id="PIRSF006488">
    <property type="entry name" value="Exonuc_VII_S"/>
    <property type="match status" value="1"/>
</dbReference>
<dbReference type="AlphaFoldDB" id="A0A081NEL4"/>
<keyword evidence="7" id="KW-0175">Coiled coil</keyword>
<name>A0A081NEL4_9GAMM</name>
<dbReference type="eggNOG" id="COG1722">
    <property type="taxonomic scope" value="Bacteria"/>
</dbReference>
<dbReference type="GO" id="GO:0009318">
    <property type="term" value="C:exodeoxyribonuclease VII complex"/>
    <property type="evidence" value="ECO:0007669"/>
    <property type="project" value="UniProtKB-UniRule"/>
</dbReference>
<comment type="subcellular location">
    <subcellularLocation>
        <location evidence="6">Cytoplasm</location>
    </subcellularLocation>
</comment>
<evidence type="ECO:0000313" key="8">
    <source>
        <dbReference type="EMBL" id="KEQ16887.1"/>
    </source>
</evidence>
<proteinExistence type="inferred from homology"/>
<dbReference type="InterPro" id="IPR037004">
    <property type="entry name" value="Exonuc_VII_ssu_sf"/>
</dbReference>
<keyword evidence="4 6" id="KW-0378">Hydrolase</keyword>
<keyword evidence="3 6" id="KW-0540">Nuclease</keyword>
<evidence type="ECO:0000256" key="1">
    <source>
        <dbReference type="ARBA" id="ARBA00009998"/>
    </source>
</evidence>
<dbReference type="Proteomes" id="UP000028073">
    <property type="component" value="Unassembled WGS sequence"/>
</dbReference>
<comment type="caution">
    <text evidence="8">The sequence shown here is derived from an EMBL/GenBank/DDBJ whole genome shotgun (WGS) entry which is preliminary data.</text>
</comment>
<feature type="coiled-coil region" evidence="7">
    <location>
        <begin position="45"/>
        <end position="72"/>
    </location>
</feature>
<accession>A0A081NEL4</accession>
<comment type="subunit">
    <text evidence="6">Heterooligomer composed of large and small subunits.</text>
</comment>
<dbReference type="Gene3D" id="1.10.287.1040">
    <property type="entry name" value="Exonuclease VII, small subunit"/>
    <property type="match status" value="1"/>
</dbReference>
<evidence type="ECO:0000256" key="6">
    <source>
        <dbReference type="HAMAP-Rule" id="MF_00337"/>
    </source>
</evidence>
<dbReference type="PANTHER" id="PTHR34137:SF1">
    <property type="entry name" value="EXODEOXYRIBONUCLEASE 7 SMALL SUBUNIT"/>
    <property type="match status" value="1"/>
</dbReference>
<dbReference type="GO" id="GO:0006308">
    <property type="term" value="P:DNA catabolic process"/>
    <property type="evidence" value="ECO:0007669"/>
    <property type="project" value="UniProtKB-UniRule"/>
</dbReference>
<evidence type="ECO:0000256" key="5">
    <source>
        <dbReference type="ARBA" id="ARBA00022839"/>
    </source>
</evidence>
<dbReference type="OrthoDB" id="9801128at2"/>